<dbReference type="KEGG" id="ech:ECH_0986"/>
<dbReference type="HOGENOM" id="CLU_128100_0_0_5"/>
<dbReference type="Proteomes" id="UP000008320">
    <property type="component" value="Chromosome"/>
</dbReference>
<accession>Q2GFL0</accession>
<dbReference type="STRING" id="205920.ECH_0986"/>
<sequence>MKASIILLSMIFLCTMFGIRCQASQRDCLGLVYALHHCTSYTCEMDFFNNKVQYTIFGLRNNSCKLVEKDDSGLTLCYVPKEKLKVMSEYLVRVITSNLNINTSKIEDMLFDVCNFYSVIQESLIPENEEVTEQNVQEIKRAAELKRRNFNISKIKSIFFSDEDIMKLHTIYAQSRSMQ</sequence>
<reference evidence="1 2" key="1">
    <citation type="journal article" date="2006" name="PLoS Genet.">
        <title>Comparative genomics of emerging human ehrlichiosis agents.</title>
        <authorList>
            <person name="Dunning Hotopp J.C."/>
            <person name="Lin M."/>
            <person name="Madupu R."/>
            <person name="Crabtree J."/>
            <person name="Angiuoli S.V."/>
            <person name="Eisen J.A."/>
            <person name="Seshadri R."/>
            <person name="Ren Q."/>
            <person name="Wu M."/>
            <person name="Utterback T.R."/>
            <person name="Smith S."/>
            <person name="Lewis M."/>
            <person name="Khouri H."/>
            <person name="Zhang C."/>
            <person name="Niu H."/>
            <person name="Lin Q."/>
            <person name="Ohashi N."/>
            <person name="Zhi N."/>
            <person name="Nelson W."/>
            <person name="Brinkac L.M."/>
            <person name="Dodson R.J."/>
            <person name="Rosovitz M.J."/>
            <person name="Sundaram J."/>
            <person name="Daugherty S.C."/>
            <person name="Davidsen T."/>
            <person name="Durkin A.S."/>
            <person name="Gwinn M."/>
            <person name="Haft D.H."/>
            <person name="Selengut J.D."/>
            <person name="Sullivan S.A."/>
            <person name="Zafar N."/>
            <person name="Zhou L."/>
            <person name="Benahmed F."/>
            <person name="Forberger H."/>
            <person name="Halpin R."/>
            <person name="Mulligan S."/>
            <person name="Robinson J."/>
            <person name="White O."/>
            <person name="Rikihisa Y."/>
            <person name="Tettelin H."/>
        </authorList>
    </citation>
    <scope>NUCLEOTIDE SEQUENCE [LARGE SCALE GENOMIC DNA]</scope>
    <source>
        <strain evidence="2">ATCC CRL-10679 / Arkansas</strain>
    </source>
</reference>
<protein>
    <submittedName>
        <fullName evidence="1">Uncharacterized protein</fullName>
    </submittedName>
</protein>
<keyword evidence="2" id="KW-1185">Reference proteome</keyword>
<proteinExistence type="predicted"/>
<evidence type="ECO:0000313" key="1">
    <source>
        <dbReference type="EMBL" id="ABD45192.1"/>
    </source>
</evidence>
<evidence type="ECO:0000313" key="2">
    <source>
        <dbReference type="Proteomes" id="UP000008320"/>
    </source>
</evidence>
<organism evidence="1 2">
    <name type="scientific">Ehrlichia chaffeensis (strain ATCC CRL-10679 / Arkansas)</name>
    <dbReference type="NCBI Taxonomy" id="205920"/>
    <lineage>
        <taxon>Bacteria</taxon>
        <taxon>Pseudomonadati</taxon>
        <taxon>Pseudomonadota</taxon>
        <taxon>Alphaproteobacteria</taxon>
        <taxon>Rickettsiales</taxon>
        <taxon>Anaplasmataceae</taxon>
        <taxon>Ehrlichia</taxon>
    </lineage>
</organism>
<gene>
    <name evidence="1" type="ordered locus">ECH_0986</name>
</gene>
<dbReference type="EMBL" id="CP000236">
    <property type="protein sequence ID" value="ABD45192.1"/>
    <property type="molecule type" value="Genomic_DNA"/>
</dbReference>
<name>Q2GFL0_EHRCR</name>
<dbReference type="RefSeq" id="WP_011452932.1">
    <property type="nucleotide sequence ID" value="NC_007799.1"/>
</dbReference>
<dbReference type="AlphaFoldDB" id="Q2GFL0"/>